<dbReference type="InterPro" id="IPR050360">
    <property type="entry name" value="MFS_Sugar_Transporters"/>
</dbReference>
<keyword evidence="4 5" id="KW-0472">Membrane</keyword>
<feature type="transmembrane region" description="Helical" evidence="5">
    <location>
        <begin position="9"/>
        <end position="27"/>
    </location>
</feature>
<dbReference type="InterPro" id="IPR036259">
    <property type="entry name" value="MFS_trans_sf"/>
</dbReference>
<evidence type="ECO:0000313" key="6">
    <source>
        <dbReference type="EMBL" id="KAF9733630.1"/>
    </source>
</evidence>
<comment type="caution">
    <text evidence="6">The sequence shown here is derived from an EMBL/GenBank/DDBJ whole genome shotgun (WGS) entry which is preliminary data.</text>
</comment>
<dbReference type="EMBL" id="WJXW01000008">
    <property type="protein sequence ID" value="KAF9733630.1"/>
    <property type="molecule type" value="Genomic_DNA"/>
</dbReference>
<feature type="transmembrane region" description="Helical" evidence="5">
    <location>
        <begin position="138"/>
        <end position="161"/>
    </location>
</feature>
<dbReference type="GO" id="GO:0005351">
    <property type="term" value="F:carbohydrate:proton symporter activity"/>
    <property type="evidence" value="ECO:0007669"/>
    <property type="project" value="TreeGrafter"/>
</dbReference>
<evidence type="ECO:0000256" key="5">
    <source>
        <dbReference type="SAM" id="Phobius"/>
    </source>
</evidence>
<gene>
    <name evidence="6" type="ORF">PMIN01_07973</name>
</gene>
<dbReference type="PANTHER" id="PTHR48022:SF2">
    <property type="entry name" value="PLASTIDIC GLUCOSE TRANSPORTER 4"/>
    <property type="match status" value="1"/>
</dbReference>
<protein>
    <recommendedName>
        <fullName evidence="8">Major facilitator superfamily (MFS) profile domain-containing protein</fullName>
    </recommendedName>
</protein>
<evidence type="ECO:0000256" key="2">
    <source>
        <dbReference type="ARBA" id="ARBA00022692"/>
    </source>
</evidence>
<evidence type="ECO:0008006" key="8">
    <source>
        <dbReference type="Google" id="ProtNLM"/>
    </source>
</evidence>
<dbReference type="Pfam" id="PF00083">
    <property type="entry name" value="Sugar_tr"/>
    <property type="match status" value="1"/>
</dbReference>
<keyword evidence="7" id="KW-1185">Reference proteome</keyword>
<dbReference type="GO" id="GO:0016020">
    <property type="term" value="C:membrane"/>
    <property type="evidence" value="ECO:0007669"/>
    <property type="project" value="UniProtKB-SubCell"/>
</dbReference>
<evidence type="ECO:0000256" key="3">
    <source>
        <dbReference type="ARBA" id="ARBA00022989"/>
    </source>
</evidence>
<organism evidence="6 7">
    <name type="scientific">Paraphaeosphaeria minitans</name>
    <dbReference type="NCBI Taxonomy" id="565426"/>
    <lineage>
        <taxon>Eukaryota</taxon>
        <taxon>Fungi</taxon>
        <taxon>Dikarya</taxon>
        <taxon>Ascomycota</taxon>
        <taxon>Pezizomycotina</taxon>
        <taxon>Dothideomycetes</taxon>
        <taxon>Pleosporomycetidae</taxon>
        <taxon>Pleosporales</taxon>
        <taxon>Massarineae</taxon>
        <taxon>Didymosphaeriaceae</taxon>
        <taxon>Paraphaeosphaeria</taxon>
    </lineage>
</organism>
<keyword evidence="2 5" id="KW-0812">Transmembrane</keyword>
<evidence type="ECO:0000256" key="1">
    <source>
        <dbReference type="ARBA" id="ARBA00004141"/>
    </source>
</evidence>
<feature type="transmembrane region" description="Helical" evidence="5">
    <location>
        <begin position="108"/>
        <end position="126"/>
    </location>
</feature>
<dbReference type="AlphaFoldDB" id="A0A9P6KP42"/>
<name>A0A9P6KP42_9PLEO</name>
<dbReference type="SUPFAM" id="SSF103473">
    <property type="entry name" value="MFS general substrate transporter"/>
    <property type="match status" value="1"/>
</dbReference>
<sequence length="240" mass="26532">MLSQISGGTLYKVMPAFCGSAFMLYVYDAGVLGGIQSTVQFLDAIGNPNGVSIIPIIASIYNLAAAAMSLAIIVGRIICGCGIGCIASAVPNYMAEMSLQARERGPEICWQQALLITGAALAYWIDFGFVQGLERRPYLWHVPIAMQACFAIFWAGGLLFLHDTPRWYCYRNRIPEADAVLARLQGLPKDHPMVQAQKNEVLASINEENHAKFNLLHLFWDNSDYQVGRHLRTSFLILFA</sequence>
<proteinExistence type="predicted"/>
<dbReference type="Proteomes" id="UP000756921">
    <property type="component" value="Unassembled WGS sequence"/>
</dbReference>
<dbReference type="OrthoDB" id="3738593at2759"/>
<comment type="subcellular location">
    <subcellularLocation>
        <location evidence="1">Membrane</location>
        <topology evidence="1">Multi-pass membrane protein</topology>
    </subcellularLocation>
</comment>
<evidence type="ECO:0000256" key="4">
    <source>
        <dbReference type="ARBA" id="ARBA00023136"/>
    </source>
</evidence>
<evidence type="ECO:0000313" key="7">
    <source>
        <dbReference type="Proteomes" id="UP000756921"/>
    </source>
</evidence>
<dbReference type="PANTHER" id="PTHR48022">
    <property type="entry name" value="PLASTIDIC GLUCOSE TRANSPORTER 4"/>
    <property type="match status" value="1"/>
</dbReference>
<dbReference type="InterPro" id="IPR005828">
    <property type="entry name" value="MFS_sugar_transport-like"/>
</dbReference>
<keyword evidence="3 5" id="KW-1133">Transmembrane helix</keyword>
<dbReference type="Gene3D" id="1.20.1250.20">
    <property type="entry name" value="MFS general substrate transporter like domains"/>
    <property type="match status" value="1"/>
</dbReference>
<reference evidence="6" key="1">
    <citation type="journal article" date="2020" name="Mol. Plant Microbe Interact.">
        <title>Genome Sequence of the Biocontrol Agent Coniothyrium minitans strain Conio (IMI 134523).</title>
        <authorList>
            <person name="Patel D."/>
            <person name="Shittu T.A."/>
            <person name="Baroncelli R."/>
            <person name="Muthumeenakshi S."/>
            <person name="Osborne T.H."/>
            <person name="Janganan T.K."/>
            <person name="Sreenivasaprasad S."/>
        </authorList>
    </citation>
    <scope>NUCLEOTIDE SEQUENCE</scope>
    <source>
        <strain evidence="6">Conio</strain>
    </source>
</reference>
<feature type="transmembrane region" description="Helical" evidence="5">
    <location>
        <begin position="60"/>
        <end position="87"/>
    </location>
</feature>
<accession>A0A9P6KP42</accession>